<reference evidence="7 8" key="1">
    <citation type="submission" date="2024-03" db="EMBL/GenBank/DDBJ databases">
        <title>Complete genome sequence of the green alga Chloropicon roscoffensis RCC1871.</title>
        <authorList>
            <person name="Lemieux C."/>
            <person name="Pombert J.-F."/>
            <person name="Otis C."/>
            <person name="Turmel M."/>
        </authorList>
    </citation>
    <scope>NUCLEOTIDE SEQUENCE [LARGE SCALE GENOMIC DNA]</scope>
    <source>
        <strain evidence="7 8">RCC1871</strain>
    </source>
</reference>
<evidence type="ECO:0000256" key="1">
    <source>
        <dbReference type="ARBA" id="ARBA00004123"/>
    </source>
</evidence>
<protein>
    <recommendedName>
        <fullName evidence="6">AP2/ERF domain-containing protein</fullName>
    </recommendedName>
</protein>
<keyword evidence="4" id="KW-0804">Transcription</keyword>
<dbReference type="PROSITE" id="PS51032">
    <property type="entry name" value="AP2_ERF"/>
    <property type="match status" value="1"/>
</dbReference>
<dbReference type="GO" id="GO:0003700">
    <property type="term" value="F:DNA-binding transcription factor activity"/>
    <property type="evidence" value="ECO:0007669"/>
    <property type="project" value="InterPro"/>
</dbReference>
<accession>A0AAX4P9K0</accession>
<comment type="subcellular location">
    <subcellularLocation>
        <location evidence="1">Nucleus</location>
    </subcellularLocation>
</comment>
<keyword evidence="5" id="KW-0539">Nucleus</keyword>
<keyword evidence="3" id="KW-0238">DNA-binding</keyword>
<dbReference type="InterPro" id="IPR001471">
    <property type="entry name" value="AP2/ERF_dom"/>
</dbReference>
<name>A0AAX4P9K0_9CHLO</name>
<sequence length="189" mass="20952">MKDFEEEDFFSALLSTDFDTTDFDSFDSFDSSSDAFLRSSSESGGDDSPCLGVPLLCLDGVPAGYAPPVSVPFKYLDIPQQVRSQGLLGQGQGCIQSSICGRFKGATYFPRIRLWQANVVLSFDHGRTKNQLYLGTYLSEVSAAKARDCALLLFMERVEYGQVVSDSELNFSRETYSDLLVRLREEAQA</sequence>
<dbReference type="AlphaFoldDB" id="A0AAX4P9K0"/>
<evidence type="ECO:0000256" key="2">
    <source>
        <dbReference type="ARBA" id="ARBA00023015"/>
    </source>
</evidence>
<keyword evidence="8" id="KW-1185">Reference proteome</keyword>
<dbReference type="GO" id="GO:0005634">
    <property type="term" value="C:nucleus"/>
    <property type="evidence" value="ECO:0007669"/>
    <property type="project" value="UniProtKB-SubCell"/>
</dbReference>
<gene>
    <name evidence="7" type="ORF">HKI87_06g43700</name>
</gene>
<organism evidence="7 8">
    <name type="scientific">Chloropicon roscoffensis</name>
    <dbReference type="NCBI Taxonomy" id="1461544"/>
    <lineage>
        <taxon>Eukaryota</taxon>
        <taxon>Viridiplantae</taxon>
        <taxon>Chlorophyta</taxon>
        <taxon>Chloropicophyceae</taxon>
        <taxon>Chloropicales</taxon>
        <taxon>Chloropicaceae</taxon>
        <taxon>Chloropicon</taxon>
    </lineage>
</organism>
<proteinExistence type="predicted"/>
<evidence type="ECO:0000256" key="3">
    <source>
        <dbReference type="ARBA" id="ARBA00023125"/>
    </source>
</evidence>
<dbReference type="GO" id="GO:0003677">
    <property type="term" value="F:DNA binding"/>
    <property type="evidence" value="ECO:0007669"/>
    <property type="project" value="UniProtKB-KW"/>
</dbReference>
<feature type="domain" description="AP2/ERF" evidence="6">
    <location>
        <begin position="102"/>
        <end position="172"/>
    </location>
</feature>
<evidence type="ECO:0000256" key="4">
    <source>
        <dbReference type="ARBA" id="ARBA00023163"/>
    </source>
</evidence>
<evidence type="ECO:0000313" key="7">
    <source>
        <dbReference type="EMBL" id="WZN62828.1"/>
    </source>
</evidence>
<dbReference type="EMBL" id="CP151506">
    <property type="protein sequence ID" value="WZN62828.1"/>
    <property type="molecule type" value="Genomic_DNA"/>
</dbReference>
<evidence type="ECO:0000256" key="5">
    <source>
        <dbReference type="ARBA" id="ARBA00023242"/>
    </source>
</evidence>
<dbReference type="Proteomes" id="UP001472866">
    <property type="component" value="Chromosome 06"/>
</dbReference>
<evidence type="ECO:0000313" key="8">
    <source>
        <dbReference type="Proteomes" id="UP001472866"/>
    </source>
</evidence>
<keyword evidence="2" id="KW-0805">Transcription regulation</keyword>
<evidence type="ECO:0000259" key="6">
    <source>
        <dbReference type="PROSITE" id="PS51032"/>
    </source>
</evidence>